<evidence type="ECO:0000256" key="2">
    <source>
        <dbReference type="ARBA" id="ARBA00022448"/>
    </source>
</evidence>
<evidence type="ECO:0000256" key="6">
    <source>
        <dbReference type="ARBA" id="ARBA00023136"/>
    </source>
</evidence>
<comment type="subcellular location">
    <subcellularLocation>
        <location evidence="1">Cell membrane</location>
        <topology evidence="1">Multi-pass membrane protein</topology>
    </subcellularLocation>
</comment>
<feature type="transmembrane region" description="Helical" evidence="7">
    <location>
        <begin position="192"/>
        <end position="211"/>
    </location>
</feature>
<keyword evidence="3" id="KW-1003">Cell membrane</keyword>
<dbReference type="GO" id="GO:0022857">
    <property type="term" value="F:transmembrane transporter activity"/>
    <property type="evidence" value="ECO:0007669"/>
    <property type="project" value="InterPro"/>
</dbReference>
<feature type="transmembrane region" description="Helical" evidence="7">
    <location>
        <begin position="128"/>
        <end position="145"/>
    </location>
</feature>
<keyword evidence="2" id="KW-0813">Transport</keyword>
<feature type="transmembrane region" description="Helical" evidence="7">
    <location>
        <begin position="416"/>
        <end position="436"/>
    </location>
</feature>
<dbReference type="Gene3D" id="1.20.1250.20">
    <property type="entry name" value="MFS general substrate transporter like domains"/>
    <property type="match status" value="1"/>
</dbReference>
<evidence type="ECO:0000313" key="8">
    <source>
        <dbReference type="EMBL" id="GHO97136.1"/>
    </source>
</evidence>
<reference evidence="8" key="1">
    <citation type="submission" date="2020-10" db="EMBL/GenBank/DDBJ databases">
        <title>Taxonomic study of unclassified bacteria belonging to the class Ktedonobacteria.</title>
        <authorList>
            <person name="Yabe S."/>
            <person name="Wang C.M."/>
            <person name="Zheng Y."/>
            <person name="Sakai Y."/>
            <person name="Cavaletti L."/>
            <person name="Monciardini P."/>
            <person name="Donadio S."/>
        </authorList>
    </citation>
    <scope>NUCLEOTIDE SEQUENCE</scope>
    <source>
        <strain evidence="8">ID150040</strain>
    </source>
</reference>
<feature type="transmembrane region" description="Helical" evidence="7">
    <location>
        <begin position="60"/>
        <end position="82"/>
    </location>
</feature>
<name>A0A8J3IM78_9CHLR</name>
<dbReference type="Proteomes" id="UP000597444">
    <property type="component" value="Unassembled WGS sequence"/>
</dbReference>
<dbReference type="PANTHER" id="PTHR43266:SF2">
    <property type="entry name" value="MAJOR FACILITATOR SUPERFAMILY (MFS) PROFILE DOMAIN-CONTAINING PROTEIN"/>
    <property type="match status" value="1"/>
</dbReference>
<feature type="transmembrane region" description="Helical" evidence="7">
    <location>
        <begin position="248"/>
        <end position="275"/>
    </location>
</feature>
<dbReference type="Pfam" id="PF07690">
    <property type="entry name" value="MFS_1"/>
    <property type="match status" value="1"/>
</dbReference>
<feature type="transmembrane region" description="Helical" evidence="7">
    <location>
        <begin position="102"/>
        <end position="122"/>
    </location>
</feature>
<dbReference type="PANTHER" id="PTHR43266">
    <property type="entry name" value="MACROLIDE-EFFLUX PROTEIN"/>
    <property type="match status" value="1"/>
</dbReference>
<feature type="transmembrane region" description="Helical" evidence="7">
    <location>
        <begin position="340"/>
        <end position="363"/>
    </location>
</feature>
<dbReference type="GO" id="GO:0005886">
    <property type="term" value="C:plasma membrane"/>
    <property type="evidence" value="ECO:0007669"/>
    <property type="project" value="UniProtKB-SubCell"/>
</dbReference>
<feature type="transmembrane region" description="Helical" evidence="7">
    <location>
        <begin position="25"/>
        <end position="48"/>
    </location>
</feature>
<dbReference type="AlphaFoldDB" id="A0A8J3IM78"/>
<evidence type="ECO:0000256" key="5">
    <source>
        <dbReference type="ARBA" id="ARBA00022989"/>
    </source>
</evidence>
<keyword evidence="5 7" id="KW-1133">Transmembrane helix</keyword>
<protein>
    <submittedName>
        <fullName evidence="8">Permease</fullName>
    </submittedName>
</protein>
<evidence type="ECO:0000313" key="9">
    <source>
        <dbReference type="Proteomes" id="UP000597444"/>
    </source>
</evidence>
<feature type="transmembrane region" description="Helical" evidence="7">
    <location>
        <begin position="165"/>
        <end position="186"/>
    </location>
</feature>
<feature type="transmembrane region" description="Helical" evidence="7">
    <location>
        <begin position="375"/>
        <end position="396"/>
    </location>
</feature>
<accession>A0A8J3IM78</accession>
<gene>
    <name evidence="8" type="ORF">KSF_071840</name>
</gene>
<evidence type="ECO:0000256" key="3">
    <source>
        <dbReference type="ARBA" id="ARBA00022475"/>
    </source>
</evidence>
<evidence type="ECO:0000256" key="4">
    <source>
        <dbReference type="ARBA" id="ARBA00022692"/>
    </source>
</evidence>
<keyword evidence="4 7" id="KW-0812">Transmembrane</keyword>
<evidence type="ECO:0000256" key="7">
    <source>
        <dbReference type="SAM" id="Phobius"/>
    </source>
</evidence>
<sequence length="442" mass="48457">MLYRYQKLLANYRHRFILINRNYTLLWLGSNISLIGDILFDTVLTLWIGTQLRNQSYAPLAISGIALAAALPALVVSPFAGVFVDRWQKHRTMRIMDMLRTVLVLSLLLISVPLPFLSLSALPFTLKLGVIYGVIVALSSLSQFFNPSAKAIIREIVPEEKRTRAFALTLGASMFAWAIGSSFAGIGYAILGFSWAIVLNAASFLCSWALIRKIRISEPVMEANIQEAGLYRVFKDLQEGLRFIAGSLVLRTLLCTESLFSFALGMLNVLAFFFITQNLHLPISLFGLFCAAPSLGGILGSWLVDRYAAKVGVARVYYCAMICAGIIMEVTAVQSHPLPALIGFTLMNVAYSHTGSALGPLVLKATPEKMAGRVFSTIGTVTTVSSLLGTFLSGYLSSTLLHDIDISLYAVRLNGVNIIDLCVGLILFVSGVYAYWHLRKMS</sequence>
<dbReference type="CDD" id="cd06173">
    <property type="entry name" value="MFS_MefA_like"/>
    <property type="match status" value="1"/>
</dbReference>
<keyword evidence="6 7" id="KW-0472">Membrane</keyword>
<comment type="caution">
    <text evidence="8">The sequence shown here is derived from an EMBL/GenBank/DDBJ whole genome shotgun (WGS) entry which is preliminary data.</text>
</comment>
<dbReference type="InterPro" id="IPR036259">
    <property type="entry name" value="MFS_trans_sf"/>
</dbReference>
<dbReference type="InterPro" id="IPR011701">
    <property type="entry name" value="MFS"/>
</dbReference>
<evidence type="ECO:0000256" key="1">
    <source>
        <dbReference type="ARBA" id="ARBA00004651"/>
    </source>
</evidence>
<feature type="transmembrane region" description="Helical" evidence="7">
    <location>
        <begin position="281"/>
        <end position="304"/>
    </location>
</feature>
<keyword evidence="9" id="KW-1185">Reference proteome</keyword>
<organism evidence="8 9">
    <name type="scientific">Reticulibacter mediterranei</name>
    <dbReference type="NCBI Taxonomy" id="2778369"/>
    <lineage>
        <taxon>Bacteria</taxon>
        <taxon>Bacillati</taxon>
        <taxon>Chloroflexota</taxon>
        <taxon>Ktedonobacteria</taxon>
        <taxon>Ktedonobacterales</taxon>
        <taxon>Reticulibacteraceae</taxon>
        <taxon>Reticulibacter</taxon>
    </lineage>
</organism>
<dbReference type="RefSeq" id="WP_220207718.1">
    <property type="nucleotide sequence ID" value="NZ_BNJK01000001.1"/>
</dbReference>
<dbReference type="SUPFAM" id="SSF103473">
    <property type="entry name" value="MFS general substrate transporter"/>
    <property type="match status" value="1"/>
</dbReference>
<dbReference type="EMBL" id="BNJK01000001">
    <property type="protein sequence ID" value="GHO97136.1"/>
    <property type="molecule type" value="Genomic_DNA"/>
</dbReference>
<proteinExistence type="predicted"/>
<feature type="transmembrane region" description="Helical" evidence="7">
    <location>
        <begin position="316"/>
        <end position="334"/>
    </location>
</feature>